<protein>
    <submittedName>
        <fullName evidence="1">Uncharacterized protein</fullName>
    </submittedName>
</protein>
<evidence type="ECO:0000313" key="1">
    <source>
        <dbReference type="EMBL" id="MQM02002.1"/>
    </source>
</evidence>
<evidence type="ECO:0000313" key="2">
    <source>
        <dbReference type="Proteomes" id="UP000652761"/>
    </source>
</evidence>
<gene>
    <name evidence="1" type="ORF">Taro_034765</name>
</gene>
<comment type="caution">
    <text evidence="1">The sequence shown here is derived from an EMBL/GenBank/DDBJ whole genome shotgun (WGS) entry which is preliminary data.</text>
</comment>
<dbReference type="AlphaFoldDB" id="A0A843VX86"/>
<accession>A0A843VX86</accession>
<dbReference type="EMBL" id="NMUH01002772">
    <property type="protein sequence ID" value="MQM02002.1"/>
    <property type="molecule type" value="Genomic_DNA"/>
</dbReference>
<organism evidence="1 2">
    <name type="scientific">Colocasia esculenta</name>
    <name type="common">Wild taro</name>
    <name type="synonym">Arum esculentum</name>
    <dbReference type="NCBI Taxonomy" id="4460"/>
    <lineage>
        <taxon>Eukaryota</taxon>
        <taxon>Viridiplantae</taxon>
        <taxon>Streptophyta</taxon>
        <taxon>Embryophyta</taxon>
        <taxon>Tracheophyta</taxon>
        <taxon>Spermatophyta</taxon>
        <taxon>Magnoliopsida</taxon>
        <taxon>Liliopsida</taxon>
        <taxon>Araceae</taxon>
        <taxon>Aroideae</taxon>
        <taxon>Colocasieae</taxon>
        <taxon>Colocasia</taxon>
    </lineage>
</organism>
<name>A0A843VX86_COLES</name>
<keyword evidence="2" id="KW-1185">Reference proteome</keyword>
<sequence>MWAACRAAGGEVLRASRGDWALERGFGHLLIARTVRGAGETPEDFCSSCSSRRCGVLIRRVFPRLGFLPVKATEPPVATRMRQADLSR</sequence>
<reference evidence="1" key="1">
    <citation type="submission" date="2017-07" db="EMBL/GenBank/DDBJ databases">
        <title>Taro Niue Genome Assembly and Annotation.</title>
        <authorList>
            <person name="Atibalentja N."/>
            <person name="Keating K."/>
            <person name="Fields C.J."/>
        </authorList>
    </citation>
    <scope>NUCLEOTIDE SEQUENCE</scope>
    <source>
        <strain evidence="1">Niue_2</strain>
        <tissue evidence="1">Leaf</tissue>
    </source>
</reference>
<dbReference type="Proteomes" id="UP000652761">
    <property type="component" value="Unassembled WGS sequence"/>
</dbReference>
<proteinExistence type="predicted"/>